<keyword evidence="4" id="KW-1185">Reference proteome</keyword>
<dbReference type="GeneID" id="87865787"/>
<name>A0AAE0JQS2_9PEZI</name>
<accession>A0AAE0JQS2</accession>
<dbReference type="InterPro" id="IPR054416">
    <property type="entry name" value="GST_UstS-like_C"/>
</dbReference>
<dbReference type="RefSeq" id="XP_062687431.1">
    <property type="nucleotide sequence ID" value="XM_062828633.1"/>
</dbReference>
<gene>
    <name evidence="3" type="ORF">B0H65DRAFT_513474</name>
</gene>
<evidence type="ECO:0000259" key="1">
    <source>
        <dbReference type="Pfam" id="PF13409"/>
    </source>
</evidence>
<comment type="caution">
    <text evidence="3">The sequence shown here is derived from an EMBL/GenBank/DDBJ whole genome shotgun (WGS) entry which is preliminary data.</text>
</comment>
<dbReference type="Pfam" id="PF22041">
    <property type="entry name" value="GST_C_7"/>
    <property type="match status" value="1"/>
</dbReference>
<evidence type="ECO:0000259" key="2">
    <source>
        <dbReference type="Pfam" id="PF22041"/>
    </source>
</evidence>
<dbReference type="InterPro" id="IPR036282">
    <property type="entry name" value="Glutathione-S-Trfase_C_sf"/>
</dbReference>
<feature type="domain" description="Glutathione S-transferase UstS-like C-terminal" evidence="2">
    <location>
        <begin position="119"/>
        <end position="221"/>
    </location>
</feature>
<proteinExistence type="predicted"/>
<dbReference type="SUPFAM" id="SSF52833">
    <property type="entry name" value="Thioredoxin-like"/>
    <property type="match status" value="1"/>
</dbReference>
<dbReference type="Gene3D" id="3.40.30.10">
    <property type="entry name" value="Glutaredoxin"/>
    <property type="match status" value="1"/>
</dbReference>
<organism evidence="3 4">
    <name type="scientific">Neurospora tetraspora</name>
    <dbReference type="NCBI Taxonomy" id="94610"/>
    <lineage>
        <taxon>Eukaryota</taxon>
        <taxon>Fungi</taxon>
        <taxon>Dikarya</taxon>
        <taxon>Ascomycota</taxon>
        <taxon>Pezizomycotina</taxon>
        <taxon>Sordariomycetes</taxon>
        <taxon>Sordariomycetidae</taxon>
        <taxon>Sordariales</taxon>
        <taxon>Sordariaceae</taxon>
        <taxon>Neurospora</taxon>
    </lineage>
</organism>
<reference evidence="3" key="2">
    <citation type="submission" date="2023-06" db="EMBL/GenBank/DDBJ databases">
        <authorList>
            <consortium name="Lawrence Berkeley National Laboratory"/>
            <person name="Haridas S."/>
            <person name="Hensen N."/>
            <person name="Bonometti L."/>
            <person name="Westerberg I."/>
            <person name="Brannstrom I.O."/>
            <person name="Guillou S."/>
            <person name="Cros-Aarteil S."/>
            <person name="Calhoun S."/>
            <person name="Kuo A."/>
            <person name="Mondo S."/>
            <person name="Pangilinan J."/>
            <person name="Riley R."/>
            <person name="Labutti K."/>
            <person name="Andreopoulos B."/>
            <person name="Lipzen A."/>
            <person name="Chen C."/>
            <person name="Yanf M."/>
            <person name="Daum C."/>
            <person name="Ng V."/>
            <person name="Clum A."/>
            <person name="Steindorff A."/>
            <person name="Ohm R."/>
            <person name="Martin F."/>
            <person name="Silar P."/>
            <person name="Natvig D."/>
            <person name="Lalanne C."/>
            <person name="Gautier V."/>
            <person name="Ament-Velasquez S.L."/>
            <person name="Kruys A."/>
            <person name="Hutchinson M.I."/>
            <person name="Powell A.J."/>
            <person name="Barry K."/>
            <person name="Miller A.N."/>
            <person name="Grigoriev I.V."/>
            <person name="Debuchy R."/>
            <person name="Gladieux P."/>
            <person name="Thoren M.H."/>
            <person name="Johannesson H."/>
        </authorList>
    </citation>
    <scope>NUCLEOTIDE SEQUENCE</scope>
    <source>
        <strain evidence="3">CBS 560.94</strain>
    </source>
</reference>
<dbReference type="SUPFAM" id="SSF47616">
    <property type="entry name" value="GST C-terminal domain-like"/>
    <property type="match status" value="1"/>
</dbReference>
<dbReference type="AlphaFoldDB" id="A0AAE0JQS2"/>
<dbReference type="Gene3D" id="1.20.1050.10">
    <property type="match status" value="1"/>
</dbReference>
<dbReference type="InterPro" id="IPR036249">
    <property type="entry name" value="Thioredoxin-like_sf"/>
</dbReference>
<dbReference type="EMBL" id="JAUEPP010000001">
    <property type="protein sequence ID" value="KAK3356054.1"/>
    <property type="molecule type" value="Genomic_DNA"/>
</dbReference>
<feature type="domain" description="GST N-terminal" evidence="1">
    <location>
        <begin position="24"/>
        <end position="94"/>
    </location>
</feature>
<dbReference type="CDD" id="cd03038">
    <property type="entry name" value="GST_N_etherase_LigE"/>
    <property type="match status" value="1"/>
</dbReference>
<dbReference type="Proteomes" id="UP001278500">
    <property type="component" value="Unassembled WGS sequence"/>
</dbReference>
<sequence length="248" mass="27903">MANQDQITFFDIPTKDGRTWTLNPWKTRFALNYKSLPYTTTWLEYPDIAPTLSPHLPPAAPVPSTSAYTIPAIRFPDGTYMMDSKKIALALEERYPSPQYPSLHLDSPVLAKLEPIVSRLLGKVVGIFVPGVAKKVLGPKSAPYFIRTREEAFGMSIDELERTQGGVQVYAEKIGEELREVTAMLKETAGPFFEAGKVTYADFVWAGFLIFMRYADEEGFEKLLEATGDGDVHEMLLMSVWPWARDDI</sequence>
<evidence type="ECO:0008006" key="5">
    <source>
        <dbReference type="Google" id="ProtNLM"/>
    </source>
</evidence>
<dbReference type="Pfam" id="PF13409">
    <property type="entry name" value="GST_N_2"/>
    <property type="match status" value="1"/>
</dbReference>
<dbReference type="InterPro" id="IPR004045">
    <property type="entry name" value="Glutathione_S-Trfase_N"/>
</dbReference>
<evidence type="ECO:0000313" key="3">
    <source>
        <dbReference type="EMBL" id="KAK3356054.1"/>
    </source>
</evidence>
<protein>
    <recommendedName>
        <fullName evidence="5">GST N-terminal domain-containing protein</fullName>
    </recommendedName>
</protein>
<reference evidence="3" key="1">
    <citation type="journal article" date="2023" name="Mol. Phylogenet. Evol.">
        <title>Genome-scale phylogeny and comparative genomics of the fungal order Sordariales.</title>
        <authorList>
            <person name="Hensen N."/>
            <person name="Bonometti L."/>
            <person name="Westerberg I."/>
            <person name="Brannstrom I.O."/>
            <person name="Guillou S."/>
            <person name="Cros-Aarteil S."/>
            <person name="Calhoun S."/>
            <person name="Haridas S."/>
            <person name="Kuo A."/>
            <person name="Mondo S."/>
            <person name="Pangilinan J."/>
            <person name="Riley R."/>
            <person name="LaButti K."/>
            <person name="Andreopoulos B."/>
            <person name="Lipzen A."/>
            <person name="Chen C."/>
            <person name="Yan M."/>
            <person name="Daum C."/>
            <person name="Ng V."/>
            <person name="Clum A."/>
            <person name="Steindorff A."/>
            <person name="Ohm R.A."/>
            <person name="Martin F."/>
            <person name="Silar P."/>
            <person name="Natvig D.O."/>
            <person name="Lalanne C."/>
            <person name="Gautier V."/>
            <person name="Ament-Velasquez S.L."/>
            <person name="Kruys A."/>
            <person name="Hutchinson M.I."/>
            <person name="Powell A.J."/>
            <person name="Barry K."/>
            <person name="Miller A.N."/>
            <person name="Grigoriev I.V."/>
            <person name="Debuchy R."/>
            <person name="Gladieux P."/>
            <person name="Hiltunen Thoren M."/>
            <person name="Johannesson H."/>
        </authorList>
    </citation>
    <scope>NUCLEOTIDE SEQUENCE</scope>
    <source>
        <strain evidence="3">CBS 560.94</strain>
    </source>
</reference>
<evidence type="ECO:0000313" key="4">
    <source>
        <dbReference type="Proteomes" id="UP001278500"/>
    </source>
</evidence>